<evidence type="ECO:0000313" key="3">
    <source>
        <dbReference type="Proteomes" id="UP000076727"/>
    </source>
</evidence>
<keyword evidence="3" id="KW-1185">Reference proteome</keyword>
<sequence length="150" mass="15595">MSHRPSAWRSGKPVLTGLSIVDDCPVLSDGMRAGMRSGKLGGTLAAEERANDCGECCDWPGEHRQNLNAGYGNVAVRVATVAVAGRTGRRAEWAGRQAGSSCSSITVRVTPILVCPSPSLPPLAPPLLPSSPSSDVLQSQRPARSIPPGL</sequence>
<evidence type="ECO:0000313" key="2">
    <source>
        <dbReference type="EMBL" id="KZT72003.1"/>
    </source>
</evidence>
<proteinExistence type="predicted"/>
<dbReference type="EMBL" id="KV429043">
    <property type="protein sequence ID" value="KZT72003.1"/>
    <property type="molecule type" value="Genomic_DNA"/>
</dbReference>
<dbReference type="AlphaFoldDB" id="A0A165SHL0"/>
<organism evidence="2 3">
    <name type="scientific">Daedalea quercina L-15889</name>
    <dbReference type="NCBI Taxonomy" id="1314783"/>
    <lineage>
        <taxon>Eukaryota</taxon>
        <taxon>Fungi</taxon>
        <taxon>Dikarya</taxon>
        <taxon>Basidiomycota</taxon>
        <taxon>Agaricomycotina</taxon>
        <taxon>Agaricomycetes</taxon>
        <taxon>Polyporales</taxon>
        <taxon>Fomitopsis</taxon>
    </lineage>
</organism>
<evidence type="ECO:0000256" key="1">
    <source>
        <dbReference type="SAM" id="MobiDB-lite"/>
    </source>
</evidence>
<protein>
    <submittedName>
        <fullName evidence="2">Uncharacterized protein</fullName>
    </submittedName>
</protein>
<feature type="region of interest" description="Disordered" evidence="1">
    <location>
        <begin position="123"/>
        <end position="150"/>
    </location>
</feature>
<reference evidence="2 3" key="1">
    <citation type="journal article" date="2016" name="Mol. Biol. Evol.">
        <title>Comparative Genomics of Early-Diverging Mushroom-Forming Fungi Provides Insights into the Origins of Lignocellulose Decay Capabilities.</title>
        <authorList>
            <person name="Nagy L.G."/>
            <person name="Riley R."/>
            <person name="Tritt A."/>
            <person name="Adam C."/>
            <person name="Daum C."/>
            <person name="Floudas D."/>
            <person name="Sun H."/>
            <person name="Yadav J.S."/>
            <person name="Pangilinan J."/>
            <person name="Larsson K.H."/>
            <person name="Matsuura K."/>
            <person name="Barry K."/>
            <person name="Labutti K."/>
            <person name="Kuo R."/>
            <person name="Ohm R.A."/>
            <person name="Bhattacharya S.S."/>
            <person name="Shirouzu T."/>
            <person name="Yoshinaga Y."/>
            <person name="Martin F.M."/>
            <person name="Grigoriev I.V."/>
            <person name="Hibbett D.S."/>
        </authorList>
    </citation>
    <scope>NUCLEOTIDE SEQUENCE [LARGE SCALE GENOMIC DNA]</scope>
    <source>
        <strain evidence="2 3">L-15889</strain>
    </source>
</reference>
<gene>
    <name evidence="2" type="ORF">DAEQUDRAFT_82177</name>
</gene>
<name>A0A165SHL0_9APHY</name>
<dbReference type="Proteomes" id="UP000076727">
    <property type="component" value="Unassembled WGS sequence"/>
</dbReference>
<accession>A0A165SHL0</accession>